<evidence type="ECO:0000313" key="2">
    <source>
        <dbReference type="Proteomes" id="UP000277212"/>
    </source>
</evidence>
<reference evidence="1 2" key="1">
    <citation type="submission" date="2017-06" db="EMBL/GenBank/DDBJ databases">
        <title>Comparative genomic analysis of Ambrosia Fusariam Clade fungi.</title>
        <authorList>
            <person name="Stajich J.E."/>
            <person name="Carrillo J."/>
            <person name="Kijimoto T."/>
            <person name="Eskalen A."/>
            <person name="O'Donnell K."/>
            <person name="Kasson M."/>
        </authorList>
    </citation>
    <scope>NUCLEOTIDE SEQUENCE [LARGE SCALE GENOMIC DNA]</scope>
    <source>
        <strain evidence="1">UCR3666</strain>
    </source>
</reference>
<gene>
    <name evidence="1" type="ORF">CDV36_015840</name>
</gene>
<evidence type="ECO:0000313" key="1">
    <source>
        <dbReference type="EMBL" id="RMJ00611.1"/>
    </source>
</evidence>
<accession>A0A3M2R5Y2</accession>
<organism evidence="1 2">
    <name type="scientific">Fusarium kuroshium</name>
    <dbReference type="NCBI Taxonomy" id="2010991"/>
    <lineage>
        <taxon>Eukaryota</taxon>
        <taxon>Fungi</taxon>
        <taxon>Dikarya</taxon>
        <taxon>Ascomycota</taxon>
        <taxon>Pezizomycotina</taxon>
        <taxon>Sordariomycetes</taxon>
        <taxon>Hypocreomycetidae</taxon>
        <taxon>Hypocreales</taxon>
        <taxon>Nectriaceae</taxon>
        <taxon>Fusarium</taxon>
        <taxon>Fusarium solani species complex</taxon>
    </lineage>
</organism>
<proteinExistence type="predicted"/>
<keyword evidence="2" id="KW-1185">Reference proteome</keyword>
<protein>
    <submittedName>
        <fullName evidence="1">Uncharacterized protein</fullName>
    </submittedName>
</protein>
<sequence>MAFDLSPPKDLSAAEVSLPKENALDYCSWAPASNRPLPALEEKKHRHATLAIHGSLGVDCEHPIANKSALYGLINIEAAHCSRYSLAAAEQGRVRLLVDATHCCLNLV</sequence>
<dbReference type="AlphaFoldDB" id="A0A3M2R5Y2"/>
<dbReference type="Proteomes" id="UP000277212">
    <property type="component" value="Unassembled WGS sequence"/>
</dbReference>
<dbReference type="EMBL" id="NKUJ01000676">
    <property type="protein sequence ID" value="RMJ00611.1"/>
    <property type="molecule type" value="Genomic_DNA"/>
</dbReference>
<name>A0A3M2R5Y2_9HYPO</name>
<comment type="caution">
    <text evidence="1">The sequence shown here is derived from an EMBL/GenBank/DDBJ whole genome shotgun (WGS) entry which is preliminary data.</text>
</comment>